<dbReference type="Gene3D" id="1.10.287.1130">
    <property type="entry name" value="CytochromE C oxidase copper chaperone"/>
    <property type="match status" value="1"/>
</dbReference>
<evidence type="ECO:0000256" key="3">
    <source>
        <dbReference type="ARBA" id="ARBA00023157"/>
    </source>
</evidence>
<evidence type="ECO:0000256" key="1">
    <source>
        <dbReference type="ARBA" id="ARBA00004569"/>
    </source>
</evidence>
<keyword evidence="7" id="KW-1185">Reference proteome</keyword>
<dbReference type="OrthoDB" id="9971592at2759"/>
<name>A0A5A9PSY3_9TELE</name>
<evidence type="ECO:0000256" key="5">
    <source>
        <dbReference type="ARBA" id="ARBA00039509"/>
    </source>
</evidence>
<dbReference type="PROSITE" id="PS51808">
    <property type="entry name" value="CHCH"/>
    <property type="match status" value="1"/>
</dbReference>
<evidence type="ECO:0000256" key="4">
    <source>
        <dbReference type="ARBA" id="ARBA00038205"/>
    </source>
</evidence>
<accession>A0A5A9PSY3</accession>
<proteinExistence type="inferred from homology"/>
<organism evidence="6 7">
    <name type="scientific">Triplophysa tibetana</name>
    <dbReference type="NCBI Taxonomy" id="1572043"/>
    <lineage>
        <taxon>Eukaryota</taxon>
        <taxon>Metazoa</taxon>
        <taxon>Chordata</taxon>
        <taxon>Craniata</taxon>
        <taxon>Vertebrata</taxon>
        <taxon>Euteleostomi</taxon>
        <taxon>Actinopterygii</taxon>
        <taxon>Neopterygii</taxon>
        <taxon>Teleostei</taxon>
        <taxon>Ostariophysi</taxon>
        <taxon>Cypriniformes</taxon>
        <taxon>Nemacheilidae</taxon>
        <taxon>Triplophysa</taxon>
    </lineage>
</organism>
<dbReference type="SUPFAM" id="SSF47072">
    <property type="entry name" value="Cysteine alpha-hairpin motif"/>
    <property type="match status" value="1"/>
</dbReference>
<dbReference type="Proteomes" id="UP000324632">
    <property type="component" value="Chromosome 3"/>
</dbReference>
<sequence>MSSKSSFQKLRNVDSNPCIEESDGSQKCLDAYNYDRNMCSAYFMRYKNCRKYWHEVMVQRRREGVKPEMPTAEEREQIIAALGGKPY</sequence>
<dbReference type="EMBL" id="SOYY01000003">
    <property type="protein sequence ID" value="KAA0723867.1"/>
    <property type="molecule type" value="Genomic_DNA"/>
</dbReference>
<comment type="subcellular location">
    <subcellularLocation>
        <location evidence="1">Mitochondrion intermembrane space</location>
    </subcellularLocation>
</comment>
<protein>
    <recommendedName>
        <fullName evidence="5">Coiled-coil-helix-coiled-coil-helix domain-containing protein 7</fullName>
    </recommendedName>
</protein>
<dbReference type="InterPro" id="IPR051040">
    <property type="entry name" value="COX23"/>
</dbReference>
<evidence type="ECO:0000313" key="6">
    <source>
        <dbReference type="EMBL" id="KAA0723867.1"/>
    </source>
</evidence>
<gene>
    <name evidence="6" type="ORF">E1301_Tti014098</name>
</gene>
<comment type="similarity">
    <text evidence="4">Belongs to the CHCHD7 family.</text>
</comment>
<evidence type="ECO:0000256" key="2">
    <source>
        <dbReference type="ARBA" id="ARBA00023128"/>
    </source>
</evidence>
<dbReference type="GO" id="GO:0033108">
    <property type="term" value="P:mitochondrial respiratory chain complex assembly"/>
    <property type="evidence" value="ECO:0007669"/>
    <property type="project" value="TreeGrafter"/>
</dbReference>
<evidence type="ECO:0000313" key="7">
    <source>
        <dbReference type="Proteomes" id="UP000324632"/>
    </source>
</evidence>
<comment type="caution">
    <text evidence="6">The sequence shown here is derived from an EMBL/GenBank/DDBJ whole genome shotgun (WGS) entry which is preliminary data.</text>
</comment>
<dbReference type="GO" id="GO:0005758">
    <property type="term" value="C:mitochondrial intermembrane space"/>
    <property type="evidence" value="ECO:0007669"/>
    <property type="project" value="UniProtKB-SubCell"/>
</dbReference>
<dbReference type="PANTHER" id="PTHR46811">
    <property type="entry name" value="COILED-COIL-HELIX-COILED-COIL-HELIX DOMAIN-CONTAINING PROTEIN 7"/>
    <property type="match status" value="1"/>
</dbReference>
<dbReference type="InterPro" id="IPR009069">
    <property type="entry name" value="Cys_alpha_HP_mot_SF"/>
</dbReference>
<dbReference type="PANTHER" id="PTHR46811:SF1">
    <property type="entry name" value="COILED-COIL-HELIX-COILED-COIL-HELIX DOMAIN-CONTAINING PROTEIN 7"/>
    <property type="match status" value="1"/>
</dbReference>
<reference evidence="6 7" key="1">
    <citation type="journal article" date="2019" name="Mol. Ecol. Resour.">
        <title>Chromosome-level genome assembly of Triplophysa tibetana, a fish adapted to the harsh high-altitude environment of the Tibetan Plateau.</title>
        <authorList>
            <person name="Yang X."/>
            <person name="Liu H."/>
            <person name="Ma Z."/>
            <person name="Zou Y."/>
            <person name="Zou M."/>
            <person name="Mao Y."/>
            <person name="Li X."/>
            <person name="Wang H."/>
            <person name="Chen T."/>
            <person name="Wang W."/>
            <person name="Yang R."/>
        </authorList>
    </citation>
    <scope>NUCLEOTIDE SEQUENCE [LARGE SCALE GENOMIC DNA]</scope>
    <source>
        <strain evidence="6">TTIB1903HZAU</strain>
        <tissue evidence="6">Muscle</tissue>
    </source>
</reference>
<dbReference type="AlphaFoldDB" id="A0A5A9PSY3"/>
<keyword evidence="2" id="KW-0496">Mitochondrion</keyword>
<keyword evidence="3" id="KW-1015">Disulfide bond</keyword>